<dbReference type="PANTHER" id="PTHR33121:SF70">
    <property type="entry name" value="SIGNALING PROTEIN YKOW"/>
    <property type="match status" value="1"/>
</dbReference>
<dbReference type="InterPro" id="IPR029787">
    <property type="entry name" value="Nucleotide_cyclase"/>
</dbReference>
<organism evidence="3 4">
    <name type="scientific">Pseudoduganella aquatica</name>
    <dbReference type="NCBI Taxonomy" id="2660641"/>
    <lineage>
        <taxon>Bacteria</taxon>
        <taxon>Pseudomonadati</taxon>
        <taxon>Pseudomonadota</taxon>
        <taxon>Betaproteobacteria</taxon>
        <taxon>Burkholderiales</taxon>
        <taxon>Oxalobacteraceae</taxon>
        <taxon>Telluria group</taxon>
        <taxon>Pseudoduganella</taxon>
    </lineage>
</organism>
<dbReference type="Gene3D" id="3.20.20.450">
    <property type="entry name" value="EAL domain"/>
    <property type="match status" value="1"/>
</dbReference>
<dbReference type="CDD" id="cd01949">
    <property type="entry name" value="GGDEF"/>
    <property type="match status" value="1"/>
</dbReference>
<gene>
    <name evidence="3" type="ORF">GTP77_23080</name>
</gene>
<dbReference type="InterPro" id="IPR035919">
    <property type="entry name" value="EAL_sf"/>
</dbReference>
<dbReference type="Pfam" id="PF00563">
    <property type="entry name" value="EAL"/>
    <property type="match status" value="1"/>
</dbReference>
<dbReference type="Proteomes" id="UP000450676">
    <property type="component" value="Unassembled WGS sequence"/>
</dbReference>
<keyword evidence="4" id="KW-1185">Reference proteome</keyword>
<dbReference type="InterPro" id="IPR003018">
    <property type="entry name" value="GAF"/>
</dbReference>
<dbReference type="InterPro" id="IPR000160">
    <property type="entry name" value="GGDEF_dom"/>
</dbReference>
<dbReference type="Pfam" id="PF00990">
    <property type="entry name" value="GGDEF"/>
    <property type="match status" value="1"/>
</dbReference>
<dbReference type="AlphaFoldDB" id="A0A7X4KQE7"/>
<dbReference type="SUPFAM" id="SSF55073">
    <property type="entry name" value="Nucleotide cyclase"/>
    <property type="match status" value="1"/>
</dbReference>
<dbReference type="SUPFAM" id="SSF141868">
    <property type="entry name" value="EAL domain-like"/>
    <property type="match status" value="1"/>
</dbReference>
<evidence type="ECO:0000259" key="1">
    <source>
        <dbReference type="PROSITE" id="PS50883"/>
    </source>
</evidence>
<feature type="domain" description="GGDEF" evidence="2">
    <location>
        <begin position="199"/>
        <end position="333"/>
    </location>
</feature>
<dbReference type="CDD" id="cd01948">
    <property type="entry name" value="EAL"/>
    <property type="match status" value="1"/>
</dbReference>
<dbReference type="InterPro" id="IPR050706">
    <property type="entry name" value="Cyclic-di-GMP_PDE-like"/>
</dbReference>
<dbReference type="GO" id="GO:0071111">
    <property type="term" value="F:cyclic-guanylate-specific phosphodiesterase activity"/>
    <property type="evidence" value="ECO:0007669"/>
    <property type="project" value="InterPro"/>
</dbReference>
<proteinExistence type="predicted"/>
<name>A0A7X4KQE7_9BURK</name>
<dbReference type="SMART" id="SM00065">
    <property type="entry name" value="GAF"/>
    <property type="match status" value="1"/>
</dbReference>
<dbReference type="InterPro" id="IPR001633">
    <property type="entry name" value="EAL_dom"/>
</dbReference>
<dbReference type="SMART" id="SM00267">
    <property type="entry name" value="GGDEF"/>
    <property type="match status" value="1"/>
</dbReference>
<dbReference type="NCBIfam" id="TIGR00254">
    <property type="entry name" value="GGDEF"/>
    <property type="match status" value="1"/>
</dbReference>
<dbReference type="SMART" id="SM00052">
    <property type="entry name" value="EAL"/>
    <property type="match status" value="1"/>
</dbReference>
<accession>A0A7X4KQE7</accession>
<protein>
    <submittedName>
        <fullName evidence="3">EAL domain-containing protein</fullName>
    </submittedName>
</protein>
<dbReference type="Gene3D" id="3.30.70.270">
    <property type="match status" value="1"/>
</dbReference>
<dbReference type="EMBL" id="WWCU01000034">
    <property type="protein sequence ID" value="MYN10211.1"/>
    <property type="molecule type" value="Genomic_DNA"/>
</dbReference>
<dbReference type="Gene3D" id="3.30.450.40">
    <property type="match status" value="1"/>
</dbReference>
<feature type="domain" description="EAL" evidence="1">
    <location>
        <begin position="338"/>
        <end position="602"/>
    </location>
</feature>
<comment type="caution">
    <text evidence="3">The sequence shown here is derived from an EMBL/GenBank/DDBJ whole genome shotgun (WGS) entry which is preliminary data.</text>
</comment>
<dbReference type="InterPro" id="IPR029016">
    <property type="entry name" value="GAF-like_dom_sf"/>
</dbReference>
<dbReference type="PROSITE" id="PS50887">
    <property type="entry name" value="GGDEF"/>
    <property type="match status" value="1"/>
</dbReference>
<dbReference type="PANTHER" id="PTHR33121">
    <property type="entry name" value="CYCLIC DI-GMP PHOSPHODIESTERASE PDEF"/>
    <property type="match status" value="1"/>
</dbReference>
<evidence type="ECO:0000313" key="3">
    <source>
        <dbReference type="EMBL" id="MYN10211.1"/>
    </source>
</evidence>
<evidence type="ECO:0000259" key="2">
    <source>
        <dbReference type="PROSITE" id="PS50887"/>
    </source>
</evidence>
<dbReference type="SUPFAM" id="SSF55781">
    <property type="entry name" value="GAF domain-like"/>
    <property type="match status" value="1"/>
</dbReference>
<dbReference type="RefSeq" id="WP_161074506.1">
    <property type="nucleotide sequence ID" value="NZ_WWCU01000034.1"/>
</dbReference>
<evidence type="ECO:0000313" key="4">
    <source>
        <dbReference type="Proteomes" id="UP000450676"/>
    </source>
</evidence>
<sequence length="622" mass="68388">MDVSTLEELPPSCLDGETEQRRLAEVSRYAMTQDRSDPNLDYITELAIRSVGADIGGISIVYQSQIWLPSRVGMEERHVPRSGSFCTWAVGAEGDWFEVADASSDPRFRTNPLVTHAPHYRHYAAVPLSGARGYLLGTLWVMRREAGSFSPDQAMLLKGMARLVVDTLELRYCNDITGMSNRNVFLHHLQLGLEQTRLPHVMAGYIDLIGFRQLNEVFGRNAGNQALRIVGERLTEWAGASNLVGHLGGDKFAFALFGDRAAQAVSLERLKNELSAPFTLEPGGTQALHARIGVEHHDTPYLGSAASLLDAAETAASSISSAMLRTTVKEYGFELLARSHMVFELQGALDTAPAAGATAQHGELVAHYQPQVDYAQGRLIGMEALVRWRHPSRGLVAPGSFIPLAESTDKIYDIDLRVLTQVCRDMRSWLDAGLPVVPVSLNFSRRSLLHADLLGDLKRLLHTYRIRGELLEFEVTESQLLETLELVSPRVAQLRALGVRIAVDDFGTGYSNLDAINSFPFDRLKVDRQFVHGVAGSERVAGLFRLIQGIAELFSAELLCEGLEHEADLAWLAERGATRVQGWYFSAARTSEEIVAILAALRARGSGAAPLTIPELRALLQS</sequence>
<dbReference type="PROSITE" id="PS50883">
    <property type="entry name" value="EAL"/>
    <property type="match status" value="1"/>
</dbReference>
<reference evidence="3 4" key="1">
    <citation type="submission" date="2019-12" db="EMBL/GenBank/DDBJ databases">
        <title>Novel species isolated from a subtropical stream in China.</title>
        <authorList>
            <person name="Lu H."/>
        </authorList>
    </citation>
    <scope>NUCLEOTIDE SEQUENCE [LARGE SCALE GENOMIC DNA]</scope>
    <source>
        <strain evidence="3 4">FT127W</strain>
    </source>
</reference>
<dbReference type="InterPro" id="IPR043128">
    <property type="entry name" value="Rev_trsase/Diguanyl_cyclase"/>
</dbReference>